<dbReference type="STRING" id="117157.SAMN04489717_0041"/>
<feature type="domain" description="Sulfatase N-terminal" evidence="2">
    <location>
        <begin position="16"/>
        <end position="322"/>
    </location>
</feature>
<dbReference type="Gene3D" id="3.40.720.10">
    <property type="entry name" value="Alkaline Phosphatase, subunit A"/>
    <property type="match status" value="1"/>
</dbReference>
<dbReference type="CDD" id="cd16148">
    <property type="entry name" value="sulfatase_like"/>
    <property type="match status" value="1"/>
</dbReference>
<dbReference type="Pfam" id="PF00884">
    <property type="entry name" value="Sulfatase"/>
    <property type="match status" value="1"/>
</dbReference>
<evidence type="ECO:0000256" key="1">
    <source>
        <dbReference type="SAM" id="MobiDB-lite"/>
    </source>
</evidence>
<accession>A0A1H1L2Y6</accession>
<dbReference type="Proteomes" id="UP000198983">
    <property type="component" value="Chromosome I"/>
</dbReference>
<proteinExistence type="predicted"/>
<name>A0A1H1L2Y6_9ACTN</name>
<dbReference type="Gene3D" id="3.30.1120.10">
    <property type="match status" value="1"/>
</dbReference>
<dbReference type="RefSeq" id="WP_092649423.1">
    <property type="nucleotide sequence ID" value="NZ_LT629732.1"/>
</dbReference>
<dbReference type="PANTHER" id="PTHR43751">
    <property type="entry name" value="SULFATASE"/>
    <property type="match status" value="1"/>
</dbReference>
<reference evidence="3 4" key="1">
    <citation type="submission" date="2016-10" db="EMBL/GenBank/DDBJ databases">
        <authorList>
            <person name="de Groot N.N."/>
        </authorList>
    </citation>
    <scope>NUCLEOTIDE SEQUENCE [LARGE SCALE GENOMIC DNA]</scope>
    <source>
        <strain evidence="3 4">DSM 22024</strain>
    </source>
</reference>
<organism evidence="3 4">
    <name type="scientific">Actinopolymorpha singaporensis</name>
    <dbReference type="NCBI Taxonomy" id="117157"/>
    <lineage>
        <taxon>Bacteria</taxon>
        <taxon>Bacillati</taxon>
        <taxon>Actinomycetota</taxon>
        <taxon>Actinomycetes</taxon>
        <taxon>Propionibacteriales</taxon>
        <taxon>Actinopolymorphaceae</taxon>
        <taxon>Actinopolymorpha</taxon>
    </lineage>
</organism>
<dbReference type="OrthoDB" id="9777306at2"/>
<keyword evidence="4" id="KW-1185">Reference proteome</keyword>
<dbReference type="InterPro" id="IPR052701">
    <property type="entry name" value="GAG_Ulvan_Degrading_Sulfatases"/>
</dbReference>
<evidence type="ECO:0000313" key="4">
    <source>
        <dbReference type="Proteomes" id="UP000198983"/>
    </source>
</evidence>
<feature type="region of interest" description="Disordered" evidence="1">
    <location>
        <begin position="423"/>
        <end position="479"/>
    </location>
</feature>
<dbReference type="AlphaFoldDB" id="A0A1H1L2Y6"/>
<dbReference type="EMBL" id="LT629732">
    <property type="protein sequence ID" value="SDR68405.1"/>
    <property type="molecule type" value="Genomic_DNA"/>
</dbReference>
<dbReference type="InterPro" id="IPR017850">
    <property type="entry name" value="Alkaline_phosphatase_core_sf"/>
</dbReference>
<sequence>MTDDAERTPSAGRRRPNIVLIALDTQRADHLGCYGYGRDTSPNIDAIASEGVVFERCIAPNIPTHPSFTTLFSGKEAITHDIVNIGGGVPVADGVRLLPEILRDNGYATAAVDNMGRHFTRGYERYEQYRWDRSDPTVLRKAETVTNLALPVLDDLVAGERPFFCFLHYWDPHTPYLPPPGYEDLYTDSGRDPYDPDNHSMDEAWSWEPFKWYFHDWMPGVTDAQHVIDLYDGEIRYMDDDLARVFAALERVREDTIVVITADHGEVLNEQLGYFDHHGLYEGNVHIPLIISWPGTLPAGRRIPGLVQNLDVAQTLLDAVGIPQREHMEGLSLFPVLSGVRDGNYDTVYLSEATWEVKRGLRTDRWKFIRAIEPDPHGRPMVELYDLHADPGEQDNIAESEPAVVKELSDRLDAWLGRRLTETGKTRDPVAEQGACASAIGQPRPDEVVGAGATPLRDRVGSGGGAANIPDPSELNAGR</sequence>
<dbReference type="PANTHER" id="PTHR43751:SF3">
    <property type="entry name" value="SULFATASE N-TERMINAL DOMAIN-CONTAINING PROTEIN"/>
    <property type="match status" value="1"/>
</dbReference>
<dbReference type="InterPro" id="IPR000917">
    <property type="entry name" value="Sulfatase_N"/>
</dbReference>
<protein>
    <submittedName>
        <fullName evidence="3">Arylsulfatase A</fullName>
    </submittedName>
</protein>
<gene>
    <name evidence="3" type="ORF">SAMN04489717_0041</name>
</gene>
<evidence type="ECO:0000313" key="3">
    <source>
        <dbReference type="EMBL" id="SDR68405.1"/>
    </source>
</evidence>
<evidence type="ECO:0000259" key="2">
    <source>
        <dbReference type="Pfam" id="PF00884"/>
    </source>
</evidence>
<dbReference type="SUPFAM" id="SSF53649">
    <property type="entry name" value="Alkaline phosphatase-like"/>
    <property type="match status" value="1"/>
</dbReference>